<dbReference type="Gene3D" id="1.10.10.10">
    <property type="entry name" value="Winged helix-like DNA-binding domain superfamily/Winged helix DNA-binding domain"/>
    <property type="match status" value="1"/>
</dbReference>
<dbReference type="GO" id="GO:0003700">
    <property type="term" value="F:DNA-binding transcription factor activity"/>
    <property type="evidence" value="ECO:0007669"/>
    <property type="project" value="InterPro"/>
</dbReference>
<name>A0A644UEC2_9ZZZZ</name>
<dbReference type="Pfam" id="PF03466">
    <property type="entry name" value="LysR_substrate"/>
    <property type="match status" value="1"/>
</dbReference>
<evidence type="ECO:0000256" key="2">
    <source>
        <dbReference type="ARBA" id="ARBA00023015"/>
    </source>
</evidence>
<feature type="domain" description="HTH lysR-type" evidence="5">
    <location>
        <begin position="1"/>
        <end position="58"/>
    </location>
</feature>
<dbReference type="PRINTS" id="PR00039">
    <property type="entry name" value="HTHLYSR"/>
</dbReference>
<reference evidence="6" key="1">
    <citation type="submission" date="2019-08" db="EMBL/GenBank/DDBJ databases">
        <authorList>
            <person name="Kucharzyk K."/>
            <person name="Murdoch R.W."/>
            <person name="Higgins S."/>
            <person name="Loffler F."/>
        </authorList>
    </citation>
    <scope>NUCLEOTIDE SEQUENCE</scope>
</reference>
<comment type="similarity">
    <text evidence="1">Belongs to the LysR transcriptional regulatory family.</text>
</comment>
<proteinExistence type="inferred from homology"/>
<evidence type="ECO:0000256" key="1">
    <source>
        <dbReference type="ARBA" id="ARBA00009437"/>
    </source>
</evidence>
<organism evidence="6">
    <name type="scientific">bioreactor metagenome</name>
    <dbReference type="NCBI Taxonomy" id="1076179"/>
    <lineage>
        <taxon>unclassified sequences</taxon>
        <taxon>metagenomes</taxon>
        <taxon>ecological metagenomes</taxon>
    </lineage>
</organism>
<keyword evidence="3" id="KW-0238">DNA-binding</keyword>
<keyword evidence="2" id="KW-0805">Transcription regulation</keyword>
<dbReference type="InterPro" id="IPR000847">
    <property type="entry name" value="LysR_HTH_N"/>
</dbReference>
<comment type="caution">
    <text evidence="6">The sequence shown here is derived from an EMBL/GenBank/DDBJ whole genome shotgun (WGS) entry which is preliminary data.</text>
</comment>
<dbReference type="SUPFAM" id="SSF46785">
    <property type="entry name" value="Winged helix' DNA-binding domain"/>
    <property type="match status" value="1"/>
</dbReference>
<evidence type="ECO:0000256" key="3">
    <source>
        <dbReference type="ARBA" id="ARBA00023125"/>
    </source>
</evidence>
<dbReference type="EMBL" id="VSSQ01000104">
    <property type="protein sequence ID" value="MPL77210.1"/>
    <property type="molecule type" value="Genomic_DNA"/>
</dbReference>
<evidence type="ECO:0000313" key="6">
    <source>
        <dbReference type="EMBL" id="MPL77210.1"/>
    </source>
</evidence>
<dbReference type="PANTHER" id="PTHR30419">
    <property type="entry name" value="HTH-TYPE TRANSCRIPTIONAL REGULATOR YBHD"/>
    <property type="match status" value="1"/>
</dbReference>
<dbReference type="PANTHER" id="PTHR30419:SF28">
    <property type="entry name" value="HTH-TYPE TRANSCRIPTIONAL REGULATOR BSDA"/>
    <property type="match status" value="1"/>
</dbReference>
<dbReference type="InterPro" id="IPR036390">
    <property type="entry name" value="WH_DNA-bd_sf"/>
</dbReference>
<dbReference type="InterPro" id="IPR036388">
    <property type="entry name" value="WH-like_DNA-bd_sf"/>
</dbReference>
<dbReference type="Gene3D" id="3.40.190.290">
    <property type="match status" value="1"/>
</dbReference>
<dbReference type="GO" id="GO:0005829">
    <property type="term" value="C:cytosol"/>
    <property type="evidence" value="ECO:0007669"/>
    <property type="project" value="TreeGrafter"/>
</dbReference>
<evidence type="ECO:0000259" key="5">
    <source>
        <dbReference type="PROSITE" id="PS50931"/>
    </source>
</evidence>
<gene>
    <name evidence="6" type="primary">gltC_8</name>
    <name evidence="6" type="ORF">SDC9_23063</name>
</gene>
<dbReference type="AlphaFoldDB" id="A0A644UEC2"/>
<protein>
    <submittedName>
        <fullName evidence="6">HTH-type transcriptional regulator GltC</fullName>
    </submittedName>
</protein>
<dbReference type="Pfam" id="PF00126">
    <property type="entry name" value="HTH_1"/>
    <property type="match status" value="1"/>
</dbReference>
<accession>A0A644UEC2</accession>
<dbReference type="GO" id="GO:0003677">
    <property type="term" value="F:DNA binding"/>
    <property type="evidence" value="ECO:0007669"/>
    <property type="project" value="UniProtKB-KW"/>
</dbReference>
<dbReference type="InterPro" id="IPR050950">
    <property type="entry name" value="HTH-type_LysR_regulators"/>
</dbReference>
<evidence type="ECO:0000256" key="4">
    <source>
        <dbReference type="ARBA" id="ARBA00023163"/>
    </source>
</evidence>
<dbReference type="PROSITE" id="PS50931">
    <property type="entry name" value="HTH_LYSR"/>
    <property type="match status" value="1"/>
</dbReference>
<keyword evidence="4" id="KW-0804">Transcription</keyword>
<dbReference type="SUPFAM" id="SSF53850">
    <property type="entry name" value="Periplasmic binding protein-like II"/>
    <property type="match status" value="1"/>
</dbReference>
<dbReference type="InterPro" id="IPR005119">
    <property type="entry name" value="LysR_subst-bd"/>
</dbReference>
<dbReference type="FunFam" id="1.10.10.10:FF:000001">
    <property type="entry name" value="LysR family transcriptional regulator"/>
    <property type="match status" value="1"/>
</dbReference>
<sequence>MTLQQLQYFRTLAKVQHYTKAAEILFVSQPSLSYAISELEKELSIALFERHGKKIQLSAQGKIFLTYVESALDQLEKGVVTIKSLNPLGGAVRLGYIYSLSNSFIREALLSFYSDERNKHITFQFTQNVNSNIVEALNVGAIDLAICPKPTKECMSVEIYRQELYAIVPKDHQLAHKKEIDINELKDESFALVNKKTGLRWAIDELFKEIKMNPSVTYEADECNALINFVSLHFGVSIIPHVPGLEKSSVAVLRIRNPSFIRSIYLAWKNSKRLSPQAAYVKDFFISNFATQNQR</sequence>